<evidence type="ECO:0000256" key="1">
    <source>
        <dbReference type="SAM" id="MobiDB-lite"/>
    </source>
</evidence>
<evidence type="ECO:0000313" key="2">
    <source>
        <dbReference type="EMBL" id="KAG8493338.1"/>
    </source>
</evidence>
<name>A0A8J5YNB8_9ROSI</name>
<organism evidence="2 3">
    <name type="scientific">Gossypium anomalum</name>
    <dbReference type="NCBI Taxonomy" id="47600"/>
    <lineage>
        <taxon>Eukaryota</taxon>
        <taxon>Viridiplantae</taxon>
        <taxon>Streptophyta</taxon>
        <taxon>Embryophyta</taxon>
        <taxon>Tracheophyta</taxon>
        <taxon>Spermatophyta</taxon>
        <taxon>Magnoliopsida</taxon>
        <taxon>eudicotyledons</taxon>
        <taxon>Gunneridae</taxon>
        <taxon>Pentapetalae</taxon>
        <taxon>rosids</taxon>
        <taxon>malvids</taxon>
        <taxon>Malvales</taxon>
        <taxon>Malvaceae</taxon>
        <taxon>Malvoideae</taxon>
        <taxon>Gossypium</taxon>
    </lineage>
</organism>
<accession>A0A8J5YNB8</accession>
<gene>
    <name evidence="2" type="ORF">CXB51_010675</name>
</gene>
<keyword evidence="3" id="KW-1185">Reference proteome</keyword>
<dbReference type="Proteomes" id="UP000701853">
    <property type="component" value="Chromosome 5"/>
</dbReference>
<proteinExistence type="predicted"/>
<feature type="region of interest" description="Disordered" evidence="1">
    <location>
        <begin position="70"/>
        <end position="95"/>
    </location>
</feature>
<dbReference type="AlphaFoldDB" id="A0A8J5YNB8"/>
<comment type="caution">
    <text evidence="2">The sequence shown here is derived from an EMBL/GenBank/DDBJ whole genome shotgun (WGS) entry which is preliminary data.</text>
</comment>
<reference evidence="2 3" key="1">
    <citation type="journal article" date="2021" name="bioRxiv">
        <title>The Gossypium anomalum genome as a resource for cotton improvement and evolutionary analysis of hybrid incompatibility.</title>
        <authorList>
            <person name="Grover C.E."/>
            <person name="Yuan D."/>
            <person name="Arick M.A."/>
            <person name="Miller E.R."/>
            <person name="Hu G."/>
            <person name="Peterson D.G."/>
            <person name="Wendel J.F."/>
            <person name="Udall J.A."/>
        </authorList>
    </citation>
    <scope>NUCLEOTIDE SEQUENCE [LARGE SCALE GENOMIC DNA]</scope>
    <source>
        <strain evidence="2">JFW-Udall</strain>
        <tissue evidence="2">Leaf</tissue>
    </source>
</reference>
<evidence type="ECO:0000313" key="3">
    <source>
        <dbReference type="Proteomes" id="UP000701853"/>
    </source>
</evidence>
<dbReference type="EMBL" id="JAHUZN010000005">
    <property type="protein sequence ID" value="KAG8493338.1"/>
    <property type="molecule type" value="Genomic_DNA"/>
</dbReference>
<sequence>MLSTVLSHNQGLESVLSTPMKSVSVALLTTSDFALLQVNGVVWQLRKLLGATEAPKFVVSTSKDFQKKKRQMGMASDLEDSYSSNKSHRNYLKNSNNNSKVKALTHQHPHQHRLIIELLNEERGLHIEPQW</sequence>
<protein>
    <submittedName>
        <fullName evidence="2">Uncharacterized protein</fullName>
    </submittedName>
</protein>